<reference evidence="1 2" key="1">
    <citation type="submission" date="2014-12" db="EMBL/GenBank/DDBJ databases">
        <title>Genome sequence of Flavobacterium anhuiense RCM74.</title>
        <authorList>
            <person name="Kim J.F."/>
            <person name="Song J.Y."/>
            <person name="Kwak M.-J."/>
            <person name="Lee S.-W."/>
        </authorList>
    </citation>
    <scope>NUCLEOTIDE SEQUENCE [LARGE SCALE GENOMIC DNA]</scope>
    <source>
        <strain evidence="1 2">RCM74</strain>
    </source>
</reference>
<evidence type="ECO:0000313" key="1">
    <source>
        <dbReference type="EMBL" id="RYJ36817.1"/>
    </source>
</evidence>
<dbReference type="AlphaFoldDB" id="A0A444VT61"/>
<organism evidence="1 2">
    <name type="scientific">Flavobacterium anhuiense</name>
    <dbReference type="NCBI Taxonomy" id="459526"/>
    <lineage>
        <taxon>Bacteria</taxon>
        <taxon>Pseudomonadati</taxon>
        <taxon>Bacteroidota</taxon>
        <taxon>Flavobacteriia</taxon>
        <taxon>Flavobacteriales</taxon>
        <taxon>Flavobacteriaceae</taxon>
        <taxon>Flavobacterium</taxon>
    </lineage>
</organism>
<dbReference type="EMBL" id="JUIV01000023">
    <property type="protein sequence ID" value="RYJ36817.1"/>
    <property type="molecule type" value="Genomic_DNA"/>
</dbReference>
<sequence>MTFCVCTSETLAPAGVGNIAKLRHVKDLSLVRKLFMASELSTIERVALTRALSGLASGAEAIIGVASLVHRFATAGCTVYYNNEQNPPELNDPEYQKYKLCQSIDIWLFALEMLSLSGDLLARRAFRRATKKLQQSIPSGNEYNELRTAVNSLDELDSLLIDWLSSIQESHPNVYNKLITFTDEEKKFAFMFDFEGKNNILNKLESEPDLISEWLNFNELQHLRKEIKYLEGSKRFTHNLHEIEHVTNVANKRIPPYFEPAAGHGYSNILSSEVLDPNTLGLPTDMMSTIREQKNGHITYNSVWFKIPAECNQPTVATSNSKFFSGSWYKKKPVNTVWNMNWTDARIREEIIYLWVNKRVHRLQRNTGRTINGIAQNEIIYLSHLTDGTEVQLRFNNIMQQFGQTHYNTISYLNLILN</sequence>
<evidence type="ECO:0000313" key="2">
    <source>
        <dbReference type="Proteomes" id="UP000290433"/>
    </source>
</evidence>
<accession>A0A444VT61</accession>
<protein>
    <submittedName>
        <fullName evidence="1">Uncharacterized protein</fullName>
    </submittedName>
</protein>
<name>A0A444VT61_9FLAO</name>
<gene>
    <name evidence="1" type="ORF">NU08_4216</name>
</gene>
<comment type="caution">
    <text evidence="1">The sequence shown here is derived from an EMBL/GenBank/DDBJ whole genome shotgun (WGS) entry which is preliminary data.</text>
</comment>
<dbReference type="Proteomes" id="UP000290433">
    <property type="component" value="Unassembled WGS sequence"/>
</dbReference>
<proteinExistence type="predicted"/>